<name>A0A8J8T201_HALGN</name>
<evidence type="ECO:0000313" key="1">
    <source>
        <dbReference type="EMBL" id="TNV78621.1"/>
    </source>
</evidence>
<comment type="caution">
    <text evidence="1">The sequence shown here is derived from an EMBL/GenBank/DDBJ whole genome shotgun (WGS) entry which is preliminary data.</text>
</comment>
<reference evidence="1" key="1">
    <citation type="submission" date="2019-06" db="EMBL/GenBank/DDBJ databases">
        <authorList>
            <person name="Zheng W."/>
        </authorList>
    </citation>
    <scope>NUCLEOTIDE SEQUENCE</scope>
    <source>
        <strain evidence="1">QDHG01</strain>
    </source>
</reference>
<sequence length="101" mass="11254">MYTSILSIQLFPHLLLPDSYKSCSIGYIFKNSRSFLSVSLISSSEQFAPFSGDSPQISKQQAPALLRQKSSLQTPTSMRGFSLSRSNNALYLILNLKAQFN</sequence>
<keyword evidence="2" id="KW-1185">Reference proteome</keyword>
<dbReference type="AlphaFoldDB" id="A0A8J8T201"/>
<dbReference type="Proteomes" id="UP000785679">
    <property type="component" value="Unassembled WGS sequence"/>
</dbReference>
<proteinExistence type="predicted"/>
<accession>A0A8J8T201</accession>
<organism evidence="1 2">
    <name type="scientific">Halteria grandinella</name>
    <dbReference type="NCBI Taxonomy" id="5974"/>
    <lineage>
        <taxon>Eukaryota</taxon>
        <taxon>Sar</taxon>
        <taxon>Alveolata</taxon>
        <taxon>Ciliophora</taxon>
        <taxon>Intramacronucleata</taxon>
        <taxon>Spirotrichea</taxon>
        <taxon>Stichotrichia</taxon>
        <taxon>Sporadotrichida</taxon>
        <taxon>Halteriidae</taxon>
        <taxon>Halteria</taxon>
    </lineage>
</organism>
<dbReference type="EMBL" id="RRYP01010085">
    <property type="protein sequence ID" value="TNV78621.1"/>
    <property type="molecule type" value="Genomic_DNA"/>
</dbReference>
<gene>
    <name evidence="1" type="ORF">FGO68_gene11378</name>
</gene>
<protein>
    <submittedName>
        <fullName evidence="1">Uncharacterized protein</fullName>
    </submittedName>
</protein>
<evidence type="ECO:0000313" key="2">
    <source>
        <dbReference type="Proteomes" id="UP000785679"/>
    </source>
</evidence>